<keyword evidence="5 11" id="KW-0472">Membrane</keyword>
<evidence type="ECO:0000256" key="6">
    <source>
        <dbReference type="ARBA" id="ARBA00023145"/>
    </source>
</evidence>
<keyword evidence="8 11" id="KW-0456">Lyase</keyword>
<evidence type="ECO:0000256" key="10">
    <source>
        <dbReference type="ARBA" id="ARBA00023317"/>
    </source>
</evidence>
<dbReference type="GO" id="GO:0005886">
    <property type="term" value="C:plasma membrane"/>
    <property type="evidence" value="ECO:0007669"/>
    <property type="project" value="UniProtKB-SubCell"/>
</dbReference>
<dbReference type="Pfam" id="PF02666">
    <property type="entry name" value="PS_Dcarbxylase"/>
    <property type="match status" value="1"/>
</dbReference>
<keyword evidence="2 11" id="KW-0444">Lipid biosynthesis</keyword>
<evidence type="ECO:0000313" key="14">
    <source>
        <dbReference type="Proteomes" id="UP000052015"/>
    </source>
</evidence>
<feature type="active site" description="Schiff-base intermediate with substrate; via pyruvic acid" evidence="11">
    <location>
        <position position="178"/>
    </location>
</feature>
<keyword evidence="6 11" id="KW-0865">Zymogen</keyword>
<comment type="caution">
    <text evidence="13">The sequence shown here is derived from an EMBL/GenBank/DDBJ whole genome shotgun (WGS) entry which is preliminary data.</text>
</comment>
<feature type="site" description="Cleavage (non-hydrolytic); by autocatalysis" evidence="11">
    <location>
        <begin position="177"/>
        <end position="178"/>
    </location>
</feature>
<dbReference type="HAMAP" id="MF_00664">
    <property type="entry name" value="PS_decarb_PSD_A"/>
    <property type="match status" value="1"/>
</dbReference>
<comment type="cofactor">
    <cofactor evidence="11">
        <name>pyruvate</name>
        <dbReference type="ChEBI" id="CHEBI:15361"/>
    </cofactor>
    <text evidence="11">Binds 1 pyruvoyl group covalently per subunit.</text>
</comment>
<evidence type="ECO:0000256" key="7">
    <source>
        <dbReference type="ARBA" id="ARBA00023209"/>
    </source>
</evidence>
<dbReference type="InterPro" id="IPR003817">
    <property type="entry name" value="PS_Dcarbxylase"/>
</dbReference>
<evidence type="ECO:0000256" key="11">
    <source>
        <dbReference type="HAMAP-Rule" id="MF_00664"/>
    </source>
</evidence>
<keyword evidence="12" id="KW-0812">Transmembrane</keyword>
<keyword evidence="7 11" id="KW-0594">Phospholipid biosynthesis</keyword>
<feature type="chain" id="PRO_5023349640" description="Phosphatidylserine decarboxylase alpha chain" evidence="11">
    <location>
        <begin position="178"/>
        <end position="209"/>
    </location>
</feature>
<comment type="pathway">
    <text evidence="11">Phospholipid metabolism; phosphatidylethanolamine biosynthesis; phosphatidylethanolamine from CDP-diacylglycerol: step 2/2.</text>
</comment>
<keyword evidence="12" id="KW-1133">Transmembrane helix</keyword>
<keyword evidence="14" id="KW-1185">Reference proteome</keyword>
<gene>
    <name evidence="11 13" type="primary">psd</name>
    <name evidence="13" type="ORF">ABG79_00156</name>
</gene>
<feature type="transmembrane region" description="Helical" evidence="12">
    <location>
        <begin position="12"/>
        <end position="45"/>
    </location>
</feature>
<keyword evidence="4 11" id="KW-0443">Lipid metabolism</keyword>
<accession>A0A0R3JWS2</accession>
<organism evidence="13 14">
    <name type="scientific">Caloramator mitchellensis</name>
    <dbReference type="NCBI Taxonomy" id="908809"/>
    <lineage>
        <taxon>Bacteria</taxon>
        <taxon>Bacillati</taxon>
        <taxon>Bacillota</taxon>
        <taxon>Clostridia</taxon>
        <taxon>Eubacteriales</taxon>
        <taxon>Clostridiaceae</taxon>
        <taxon>Caloramator</taxon>
    </lineage>
</organism>
<evidence type="ECO:0000256" key="12">
    <source>
        <dbReference type="SAM" id="Phobius"/>
    </source>
</evidence>
<dbReference type="EC" id="4.1.1.65" evidence="11"/>
<dbReference type="STRING" id="908809.ABG79_00156"/>
<dbReference type="OrthoDB" id="9790893at2"/>
<protein>
    <recommendedName>
        <fullName evidence="11">Phosphatidylserine decarboxylase proenzyme</fullName>
        <ecNumber evidence="11">4.1.1.65</ecNumber>
    </recommendedName>
    <component>
        <recommendedName>
            <fullName evidence="11">Phosphatidylserine decarboxylase alpha chain</fullName>
        </recommendedName>
    </component>
    <component>
        <recommendedName>
            <fullName evidence="11">Phosphatidylserine decarboxylase beta chain</fullName>
        </recommendedName>
    </component>
</protein>
<reference evidence="13 14" key="1">
    <citation type="submission" date="2015-09" db="EMBL/GenBank/DDBJ databases">
        <title>Draft genome sequence of a Caloramator mitchellensis, a moderate thermophile from the Great Artesian Basin of Australia.</title>
        <authorList>
            <person name="Patel B.K."/>
        </authorList>
    </citation>
    <scope>NUCLEOTIDE SEQUENCE [LARGE SCALE GENOMIC DNA]</scope>
    <source>
        <strain evidence="13 14">VF08</strain>
    </source>
</reference>
<name>A0A0R3JWS2_CALMK</name>
<dbReference type="GO" id="GO:0004609">
    <property type="term" value="F:phosphatidylserine decarboxylase activity"/>
    <property type="evidence" value="ECO:0007669"/>
    <property type="project" value="UniProtKB-UniRule"/>
</dbReference>
<evidence type="ECO:0000256" key="2">
    <source>
        <dbReference type="ARBA" id="ARBA00022516"/>
    </source>
</evidence>
<dbReference type="NCBIfam" id="NF003678">
    <property type="entry name" value="PRK05305.1-2"/>
    <property type="match status" value="1"/>
</dbReference>
<comment type="PTM">
    <text evidence="11">Is synthesized initially as an inactive proenzyme. Formation of the active enzyme involves a self-maturation process in which the active site pyruvoyl group is generated from an internal serine residue via an autocatalytic post-translational modification. Two non-identical subunits are generated from the proenzyme in this reaction, and the pyruvate is formed at the N-terminus of the alpha chain, which is derived from the carboxyl end of the proenzyme. The post-translation cleavage follows an unusual pathway, termed non-hydrolytic serinolysis, in which the side chain hydroxyl group of the serine supplies its oxygen atom to form the C-terminus of the beta chain, while the remainder of the serine residue undergoes an oxidative deamination to produce ammonia and the pyruvoyl prosthetic group on the alpha chain.</text>
</comment>
<dbReference type="InterPro" id="IPR033175">
    <property type="entry name" value="PSD-A"/>
</dbReference>
<dbReference type="Proteomes" id="UP000052015">
    <property type="component" value="Unassembled WGS sequence"/>
</dbReference>
<dbReference type="PANTHER" id="PTHR35809">
    <property type="entry name" value="ARCHAETIDYLSERINE DECARBOXYLASE PROENZYME-RELATED"/>
    <property type="match status" value="1"/>
</dbReference>
<dbReference type="AlphaFoldDB" id="A0A0R3JWS2"/>
<keyword evidence="9 11" id="KW-1208">Phospholipid metabolism</keyword>
<evidence type="ECO:0000256" key="4">
    <source>
        <dbReference type="ARBA" id="ARBA00023098"/>
    </source>
</evidence>
<evidence type="ECO:0000256" key="5">
    <source>
        <dbReference type="ARBA" id="ARBA00023136"/>
    </source>
</evidence>
<dbReference type="PANTHER" id="PTHR35809:SF1">
    <property type="entry name" value="ARCHAETIDYLSERINE DECARBOXYLASE PROENZYME-RELATED"/>
    <property type="match status" value="1"/>
</dbReference>
<feature type="chain" id="PRO_5023349639" description="Phosphatidylserine decarboxylase beta chain" evidence="11">
    <location>
        <begin position="1"/>
        <end position="177"/>
    </location>
</feature>
<comment type="catalytic activity">
    <reaction evidence="11">
        <text>a 1,2-diacyl-sn-glycero-3-phospho-L-serine + H(+) = a 1,2-diacyl-sn-glycero-3-phosphoethanolamine + CO2</text>
        <dbReference type="Rhea" id="RHEA:20828"/>
        <dbReference type="ChEBI" id="CHEBI:15378"/>
        <dbReference type="ChEBI" id="CHEBI:16526"/>
        <dbReference type="ChEBI" id="CHEBI:57262"/>
        <dbReference type="ChEBI" id="CHEBI:64612"/>
        <dbReference type="EC" id="4.1.1.65"/>
    </reaction>
</comment>
<comment type="subunit">
    <text evidence="11">Heterodimer of a large membrane-associated beta subunit and a small pyruvoyl-containing alpha subunit.</text>
</comment>
<keyword evidence="1 11" id="KW-1003">Cell membrane</keyword>
<keyword evidence="10 11" id="KW-0670">Pyruvate</keyword>
<evidence type="ECO:0000256" key="3">
    <source>
        <dbReference type="ARBA" id="ARBA00022793"/>
    </source>
</evidence>
<dbReference type="EMBL" id="LKHP01000001">
    <property type="protein sequence ID" value="KRQ87991.1"/>
    <property type="molecule type" value="Genomic_DNA"/>
</dbReference>
<comment type="function">
    <text evidence="11">Catalyzes the formation of phosphatidylethanolamine (PtdEtn) from phosphatidylserine (PtdSer).</text>
</comment>
<proteinExistence type="inferred from homology"/>
<feature type="modified residue" description="Pyruvic acid (Ser); by autocatalysis" evidence="11">
    <location>
        <position position="178"/>
    </location>
</feature>
<sequence>MRIPVRKESLPYLIILSLLFAIFYYLNFYLSLIPLLSLLFIIYFFRDPDRKIILNDSYFLSPADGTVMEVKEIEESEFFKGKAIKVSIFLSIFNIHVNRSPIKGKVVYKNYRPGKYLPAFKSHASDINERNSIGIENSKTKVLVHQITGFVARRIVCWSNVNDNLEQGERFGLIKFGSCTEIIMPLNTEIKVKKGDTVKGGLTIIGVIK</sequence>
<keyword evidence="3 11" id="KW-0210">Decarboxylase</keyword>
<dbReference type="NCBIfam" id="NF003685">
    <property type="entry name" value="PRK05305.2-5"/>
    <property type="match status" value="1"/>
</dbReference>
<dbReference type="PATRIC" id="fig|908809.3.peg.158"/>
<comment type="similarity">
    <text evidence="11">Belongs to the phosphatidylserine decarboxylase family. PSD-A subfamily.</text>
</comment>
<dbReference type="UniPathway" id="UPA00558">
    <property type="reaction ID" value="UER00616"/>
</dbReference>
<evidence type="ECO:0000313" key="13">
    <source>
        <dbReference type="EMBL" id="KRQ87991.1"/>
    </source>
</evidence>
<evidence type="ECO:0000256" key="8">
    <source>
        <dbReference type="ARBA" id="ARBA00023239"/>
    </source>
</evidence>
<dbReference type="GO" id="GO:0006646">
    <property type="term" value="P:phosphatidylethanolamine biosynthetic process"/>
    <property type="evidence" value="ECO:0007669"/>
    <property type="project" value="UniProtKB-UniRule"/>
</dbReference>
<dbReference type="RefSeq" id="WP_057976100.1">
    <property type="nucleotide sequence ID" value="NZ_LKHP01000001.1"/>
</dbReference>
<comment type="subcellular location">
    <subcellularLocation>
        <location evidence="11">Cell membrane</location>
        <topology evidence="11">Peripheral membrane protein</topology>
    </subcellularLocation>
</comment>
<evidence type="ECO:0000256" key="1">
    <source>
        <dbReference type="ARBA" id="ARBA00022475"/>
    </source>
</evidence>
<evidence type="ECO:0000256" key="9">
    <source>
        <dbReference type="ARBA" id="ARBA00023264"/>
    </source>
</evidence>